<dbReference type="Pfam" id="PF12174">
    <property type="entry name" value="RST"/>
    <property type="match status" value="1"/>
</dbReference>
<feature type="compositionally biased region" description="Polar residues" evidence="7">
    <location>
        <begin position="474"/>
        <end position="493"/>
    </location>
</feature>
<evidence type="ECO:0000259" key="8">
    <source>
        <dbReference type="PROSITE" id="PS51879"/>
    </source>
</evidence>
<feature type="region of interest" description="Disordered" evidence="7">
    <location>
        <begin position="791"/>
        <end position="840"/>
    </location>
</feature>
<feature type="compositionally biased region" description="Low complexity" evidence="7">
    <location>
        <begin position="181"/>
        <end position="196"/>
    </location>
</feature>
<keyword evidence="5" id="KW-0539">Nucleus</keyword>
<dbReference type="GO" id="GO:0005669">
    <property type="term" value="C:transcription factor TFIID complex"/>
    <property type="evidence" value="ECO:0007669"/>
    <property type="project" value="InterPro"/>
</dbReference>
<dbReference type="InterPro" id="IPR009072">
    <property type="entry name" value="Histone-fold"/>
</dbReference>
<keyword evidence="4" id="KW-0804">Transcription</keyword>
<feature type="region of interest" description="Disordered" evidence="7">
    <location>
        <begin position="522"/>
        <end position="569"/>
    </location>
</feature>
<sequence>MDPSIMKLLEDDVDESMHSGADVEAFTAALNRDIGGDAAAISHPSEPDTVGVSSQGSSSASKQILGQWENSMQEDNPGQQIQQQEQQHLQSLEQQSSQTELIRQESGAKDKDQQVNSQPEHDRLLLQQEQSHSENQQLHSEPNPLQFVEKEKAGTSEQTSVQGPKHDITQHSGIQQQHKVQQLNSQQAPAANQANSSMRRMKVNSSIPFHMLIPILRPHLDKDRSMQLMSIFTKLRTNEVSKEDFLRVIRNIVGDQMLRQAAQKVQMQQLHAQSTRNAQTNPNQYSLQTQASSQQISAGGAQQFVESQSVPPLHLTPSSQNQKGPRSPPRQPYPPLSTVQMQADTSNLASNIQKSREIENKSDAKGYVTQNFPGNVNTMNAERDISMNSLQAVNKLQQHTQLPQTSFSMYGSTQSNFHGHPYPRPSISGATTSLKSQTQDSLMRQAPHTQGVVMTQLGPTQPVNVMNMPKSEVQNVTNETKRLQSGSLTNHAASQHHPVAWQLSANKEQRSGAFPPMSYVKQEVADPPSEPPHKSQFTTPEGSSFGSLHSNQGNQNLESSKEETLEKQSSKLGYATPASMMGNKAQVSNPMVIQGDQTVQNQMQSQISSATPPLQGGPTTRTPQKKPPAGQKKPHEALGTSPPMSSKKQKTTGAFLDQSIEQLNDVTAVSGVNLREEEEQLLSGPKEESRASEATRRVVQEEEERLILQKGPLQKKLADIMSKCGLKSISSDVERCLSMCMGERLRGLISYLIRLSKQRVDIEKTRHRFVITSDVRRQILFMNKKAKEEWDKKQTEEAEKLRKVNEVEGNAGADTDKDKDEGRSKTLKANKEEDDKMRTTAANVAARAAVGGDDMLSKWQLMAEQARQKREGLDGASGSQPGKTTTHKTLSSSGRISREQQEAEKKGLSAAAISGGMRKLGRSPVTVSHPKVARSISIKDVIAVLEREPQMSKSTLIYQLYERLSGDSAAE</sequence>
<feature type="compositionally biased region" description="Low complexity" evidence="7">
    <location>
        <begin position="50"/>
        <end position="61"/>
    </location>
</feature>
<dbReference type="PANTHER" id="PTHR15138">
    <property type="entry name" value="TRANSCRIPTION INITIATION FACTOR TFIID SUBUNIT 4"/>
    <property type="match status" value="1"/>
</dbReference>
<dbReference type="Gene3D" id="1.10.20.10">
    <property type="entry name" value="Histone, subunit A"/>
    <property type="match status" value="1"/>
</dbReference>
<feature type="compositionally biased region" description="Polar residues" evidence="7">
    <location>
        <begin position="62"/>
        <end position="78"/>
    </location>
</feature>
<dbReference type="FunFam" id="1.10.20.10:FF:000015">
    <property type="entry name" value="Transcription initiation factor TFIID subunit 4B"/>
    <property type="match status" value="1"/>
</dbReference>
<feature type="region of interest" description="Disordered" evidence="7">
    <location>
        <begin position="286"/>
        <end position="338"/>
    </location>
</feature>
<evidence type="ECO:0000256" key="5">
    <source>
        <dbReference type="ARBA" id="ARBA00023242"/>
    </source>
</evidence>
<feature type="compositionally biased region" description="Basic and acidic residues" evidence="7">
    <location>
        <begin position="814"/>
        <end position="838"/>
    </location>
</feature>
<dbReference type="AlphaFoldDB" id="A0A6I9SGD8"/>
<feature type="region of interest" description="Disordered" evidence="7">
    <location>
        <begin position="407"/>
        <end position="444"/>
    </location>
</feature>
<feature type="compositionally biased region" description="Polar residues" evidence="7">
    <location>
        <begin position="585"/>
        <end position="622"/>
    </location>
</feature>
<dbReference type="FunCoup" id="A0A6I9SGD8">
    <property type="interactions" value="1235"/>
</dbReference>
<feature type="compositionally biased region" description="Polar residues" evidence="7">
    <location>
        <begin position="407"/>
        <end position="417"/>
    </location>
</feature>
<feature type="domain" description="RST" evidence="8">
    <location>
        <begin position="200"/>
        <end position="271"/>
    </location>
</feature>
<dbReference type="PANTHER" id="PTHR15138:SF14">
    <property type="entry name" value="TRANSCRIPTION INITIATION FACTOR TFIID SUBUNIT 4"/>
    <property type="match status" value="1"/>
</dbReference>
<evidence type="ECO:0000313" key="9">
    <source>
        <dbReference type="Proteomes" id="UP000504607"/>
    </source>
</evidence>
<feature type="region of interest" description="Disordered" evidence="7">
    <location>
        <begin position="678"/>
        <end position="697"/>
    </location>
</feature>
<evidence type="ECO:0000256" key="6">
    <source>
        <dbReference type="ARBA" id="ARBA00058775"/>
    </source>
</evidence>
<feature type="compositionally biased region" description="Low complexity" evidence="7">
    <location>
        <begin position="288"/>
        <end position="303"/>
    </location>
</feature>
<feature type="region of interest" description="Disordered" evidence="7">
    <location>
        <begin position="581"/>
        <end position="652"/>
    </location>
</feature>
<comment type="function">
    <text evidence="6">TAFs are components of the transcription factor IID (TFIID) complex that is essential for mediating regulation of RNA polymerase transcription.</text>
</comment>
<evidence type="ECO:0000256" key="2">
    <source>
        <dbReference type="ARBA" id="ARBA00006178"/>
    </source>
</evidence>
<feature type="compositionally biased region" description="Basic and acidic residues" evidence="7">
    <location>
        <begin position="896"/>
        <end position="907"/>
    </location>
</feature>
<feature type="compositionally biased region" description="Basic and acidic residues" evidence="7">
    <location>
        <begin position="685"/>
        <end position="697"/>
    </location>
</feature>
<dbReference type="InterPro" id="IPR007900">
    <property type="entry name" value="TAF4_C"/>
</dbReference>
<dbReference type="GO" id="GO:0046982">
    <property type="term" value="F:protein heterodimerization activity"/>
    <property type="evidence" value="ECO:0007669"/>
    <property type="project" value="InterPro"/>
</dbReference>
<keyword evidence="3" id="KW-0805">Transcription regulation</keyword>
<feature type="region of interest" description="Disordered" evidence="7">
    <location>
        <begin position="151"/>
        <end position="196"/>
    </location>
</feature>
<feature type="compositionally biased region" description="Pro residues" evidence="7">
    <location>
        <begin position="326"/>
        <end position="335"/>
    </location>
</feature>
<dbReference type="CDD" id="cd08045">
    <property type="entry name" value="HFD_TAF4"/>
    <property type="match status" value="1"/>
</dbReference>
<dbReference type="GO" id="GO:0016251">
    <property type="term" value="F:RNA polymerase II general transcription initiation factor activity"/>
    <property type="evidence" value="ECO:0007669"/>
    <property type="project" value="TreeGrafter"/>
</dbReference>
<dbReference type="RefSeq" id="XP_010939114.1">
    <property type="nucleotide sequence ID" value="XM_010940812.3"/>
</dbReference>
<evidence type="ECO:0000256" key="3">
    <source>
        <dbReference type="ARBA" id="ARBA00023015"/>
    </source>
</evidence>
<feature type="region of interest" description="Disordered" evidence="7">
    <location>
        <begin position="865"/>
        <end position="915"/>
    </location>
</feature>
<feature type="compositionally biased region" description="Basic and acidic residues" evidence="7">
    <location>
        <begin position="559"/>
        <end position="569"/>
    </location>
</feature>
<feature type="compositionally biased region" description="Polar residues" evidence="7">
    <location>
        <begin position="304"/>
        <end position="324"/>
    </location>
</feature>
<reference evidence="10" key="1">
    <citation type="submission" date="2025-08" db="UniProtKB">
        <authorList>
            <consortium name="RefSeq"/>
        </authorList>
    </citation>
    <scope>IDENTIFICATION</scope>
</reference>
<feature type="compositionally biased region" description="Basic and acidic residues" evidence="7">
    <location>
        <begin position="102"/>
        <end position="119"/>
    </location>
</feature>
<evidence type="ECO:0000256" key="1">
    <source>
        <dbReference type="ARBA" id="ARBA00004123"/>
    </source>
</evidence>
<evidence type="ECO:0000256" key="4">
    <source>
        <dbReference type="ARBA" id="ARBA00023163"/>
    </source>
</evidence>
<dbReference type="Proteomes" id="UP000504607">
    <property type="component" value="Chromosome 15"/>
</dbReference>
<accession>A0A6I9SGD8</accession>
<feature type="compositionally biased region" description="Polar residues" evidence="7">
    <location>
        <begin position="535"/>
        <end position="558"/>
    </location>
</feature>
<dbReference type="OrthoDB" id="21060at2759"/>
<feature type="region of interest" description="Disordered" evidence="7">
    <location>
        <begin position="37"/>
        <end position="119"/>
    </location>
</feature>
<dbReference type="GeneID" id="105058040"/>
<feature type="compositionally biased region" description="Polar residues" evidence="7">
    <location>
        <begin position="170"/>
        <end position="180"/>
    </location>
</feature>
<protein>
    <submittedName>
        <fullName evidence="10">Transcription initiation factor TFIID subunit 4b isoform X1</fullName>
    </submittedName>
</protein>
<feature type="compositionally biased region" description="Low complexity" evidence="7">
    <location>
        <begin position="79"/>
        <end position="101"/>
    </location>
</feature>
<dbReference type="InParanoid" id="A0A6I9SGD8"/>
<dbReference type="InterPro" id="IPR045144">
    <property type="entry name" value="TAF4"/>
</dbReference>
<proteinExistence type="inferred from homology"/>
<feature type="region of interest" description="Disordered" evidence="7">
    <location>
        <begin position="358"/>
        <end position="379"/>
    </location>
</feature>
<comment type="subcellular location">
    <subcellularLocation>
        <location evidence="1">Nucleus</location>
    </subcellularLocation>
</comment>
<keyword evidence="9" id="KW-1185">Reference proteome</keyword>
<dbReference type="KEGG" id="egu:105058040"/>
<gene>
    <name evidence="10" type="primary">LOC105058040</name>
</gene>
<dbReference type="GO" id="GO:0006367">
    <property type="term" value="P:transcription initiation at RNA polymerase II promoter"/>
    <property type="evidence" value="ECO:0007669"/>
    <property type="project" value="TreeGrafter"/>
</dbReference>
<dbReference type="PROSITE" id="PS51879">
    <property type="entry name" value="RST"/>
    <property type="match status" value="1"/>
</dbReference>
<organism evidence="9 10">
    <name type="scientific">Elaeis guineensis var. tenera</name>
    <name type="common">Oil palm</name>
    <dbReference type="NCBI Taxonomy" id="51953"/>
    <lineage>
        <taxon>Eukaryota</taxon>
        <taxon>Viridiplantae</taxon>
        <taxon>Streptophyta</taxon>
        <taxon>Embryophyta</taxon>
        <taxon>Tracheophyta</taxon>
        <taxon>Spermatophyta</taxon>
        <taxon>Magnoliopsida</taxon>
        <taxon>Liliopsida</taxon>
        <taxon>Arecaceae</taxon>
        <taxon>Arecoideae</taxon>
        <taxon>Cocoseae</taxon>
        <taxon>Elaeidinae</taxon>
        <taxon>Elaeis</taxon>
    </lineage>
</organism>
<dbReference type="GO" id="GO:0003677">
    <property type="term" value="F:DNA binding"/>
    <property type="evidence" value="ECO:0007669"/>
    <property type="project" value="TreeGrafter"/>
</dbReference>
<feature type="compositionally biased region" description="Polar residues" evidence="7">
    <location>
        <begin position="368"/>
        <end position="379"/>
    </location>
</feature>
<name>A0A6I9SGD8_ELAGV</name>
<dbReference type="Pfam" id="PF05236">
    <property type="entry name" value="TAF4"/>
    <property type="match status" value="1"/>
</dbReference>
<feature type="compositionally biased region" description="Basic and acidic residues" evidence="7">
    <location>
        <begin position="791"/>
        <end position="806"/>
    </location>
</feature>
<feature type="region of interest" description="Disordered" evidence="7">
    <location>
        <begin position="474"/>
        <end position="494"/>
    </location>
</feature>
<evidence type="ECO:0000256" key="7">
    <source>
        <dbReference type="SAM" id="MobiDB-lite"/>
    </source>
</evidence>
<feature type="compositionally biased region" description="Polar residues" evidence="7">
    <location>
        <begin position="428"/>
        <end position="442"/>
    </location>
</feature>
<feature type="compositionally biased region" description="Polar residues" evidence="7">
    <location>
        <begin position="877"/>
        <end position="895"/>
    </location>
</feature>
<evidence type="ECO:0000313" key="10">
    <source>
        <dbReference type="RefSeq" id="XP_010939114.1"/>
    </source>
</evidence>
<comment type="similarity">
    <text evidence="2">Belongs to the TAF4 family.</text>
</comment>
<dbReference type="InterPro" id="IPR022003">
    <property type="entry name" value="RST"/>
</dbReference>